<proteinExistence type="predicted"/>
<evidence type="ECO:0000313" key="2">
    <source>
        <dbReference type="EMBL" id="MPC83769.1"/>
    </source>
</evidence>
<evidence type="ECO:0000313" key="3">
    <source>
        <dbReference type="Proteomes" id="UP000324222"/>
    </source>
</evidence>
<gene>
    <name evidence="2" type="ORF">E2C01_078485</name>
</gene>
<dbReference type="AlphaFoldDB" id="A0A5B7INY6"/>
<feature type="compositionally biased region" description="Basic and acidic residues" evidence="1">
    <location>
        <begin position="95"/>
        <end position="109"/>
    </location>
</feature>
<protein>
    <submittedName>
        <fullName evidence="2">Uncharacterized protein</fullName>
    </submittedName>
</protein>
<keyword evidence="3" id="KW-1185">Reference proteome</keyword>
<feature type="region of interest" description="Disordered" evidence="1">
    <location>
        <begin position="77"/>
        <end position="109"/>
    </location>
</feature>
<accession>A0A5B7INY6</accession>
<dbReference type="Proteomes" id="UP000324222">
    <property type="component" value="Unassembled WGS sequence"/>
</dbReference>
<comment type="caution">
    <text evidence="2">The sequence shown here is derived from an EMBL/GenBank/DDBJ whole genome shotgun (WGS) entry which is preliminary data.</text>
</comment>
<organism evidence="2 3">
    <name type="scientific">Portunus trituberculatus</name>
    <name type="common">Swimming crab</name>
    <name type="synonym">Neptunus trituberculatus</name>
    <dbReference type="NCBI Taxonomy" id="210409"/>
    <lineage>
        <taxon>Eukaryota</taxon>
        <taxon>Metazoa</taxon>
        <taxon>Ecdysozoa</taxon>
        <taxon>Arthropoda</taxon>
        <taxon>Crustacea</taxon>
        <taxon>Multicrustacea</taxon>
        <taxon>Malacostraca</taxon>
        <taxon>Eumalacostraca</taxon>
        <taxon>Eucarida</taxon>
        <taxon>Decapoda</taxon>
        <taxon>Pleocyemata</taxon>
        <taxon>Brachyura</taxon>
        <taxon>Eubrachyura</taxon>
        <taxon>Portunoidea</taxon>
        <taxon>Portunidae</taxon>
        <taxon>Portuninae</taxon>
        <taxon>Portunus</taxon>
    </lineage>
</organism>
<reference evidence="2 3" key="1">
    <citation type="submission" date="2019-05" db="EMBL/GenBank/DDBJ databases">
        <title>Another draft genome of Portunus trituberculatus and its Hox gene families provides insights of decapod evolution.</title>
        <authorList>
            <person name="Jeong J.-H."/>
            <person name="Song I."/>
            <person name="Kim S."/>
            <person name="Choi T."/>
            <person name="Kim D."/>
            <person name="Ryu S."/>
            <person name="Kim W."/>
        </authorList>
    </citation>
    <scope>NUCLEOTIDE SEQUENCE [LARGE SCALE GENOMIC DNA]</scope>
    <source>
        <tissue evidence="2">Muscle</tissue>
    </source>
</reference>
<sequence>MERMAMRRAKDSSSGVARLTAVSPEVDVALRQEAREWRRGRRRFLMRHSTRMTDRLQQTITAHITMPRGRETQEVTRVTHNGGGGGIGGRRRKGDKGGQKRFAYGEKGRRGREEKEVREGLCVVVVVMVVIVEEEGEEEEEERGKDKTILKSCVLISEVPRHETPTQVRRTGKDLRAVLDAIFLFSFVYSYKAV</sequence>
<name>A0A5B7INY6_PORTR</name>
<evidence type="ECO:0000256" key="1">
    <source>
        <dbReference type="SAM" id="MobiDB-lite"/>
    </source>
</evidence>
<dbReference type="EMBL" id="VSRR010063457">
    <property type="protein sequence ID" value="MPC83769.1"/>
    <property type="molecule type" value="Genomic_DNA"/>
</dbReference>